<gene>
    <name evidence="3" type="ORF">DMAD_11150</name>
</gene>
<evidence type="ECO:0000313" key="3">
    <source>
        <dbReference type="EMBL" id="BFF93268.1"/>
    </source>
</evidence>
<accession>A0AAU9FC54</accession>
<dbReference type="InterPro" id="IPR036691">
    <property type="entry name" value="Endo/exonu/phosph_ase_sf"/>
</dbReference>
<dbReference type="Pfam" id="PF14529">
    <property type="entry name" value="Exo_endo_phos_2"/>
    <property type="match status" value="1"/>
</dbReference>
<evidence type="ECO:0000256" key="1">
    <source>
        <dbReference type="SAM" id="MobiDB-lite"/>
    </source>
</evidence>
<feature type="region of interest" description="Disordered" evidence="1">
    <location>
        <begin position="43"/>
        <end position="105"/>
    </location>
</feature>
<dbReference type="InterPro" id="IPR036875">
    <property type="entry name" value="Znf_CCHC_sf"/>
</dbReference>
<evidence type="ECO:0000313" key="4">
    <source>
        <dbReference type="Proteomes" id="UP001500889"/>
    </source>
</evidence>
<organism evidence="3 4">
    <name type="scientific">Drosophila madeirensis</name>
    <name type="common">Fruit fly</name>
    <dbReference type="NCBI Taxonomy" id="30013"/>
    <lineage>
        <taxon>Eukaryota</taxon>
        <taxon>Metazoa</taxon>
        <taxon>Ecdysozoa</taxon>
        <taxon>Arthropoda</taxon>
        <taxon>Hexapoda</taxon>
        <taxon>Insecta</taxon>
        <taxon>Pterygota</taxon>
        <taxon>Neoptera</taxon>
        <taxon>Endopterygota</taxon>
        <taxon>Diptera</taxon>
        <taxon>Brachycera</taxon>
        <taxon>Muscomorpha</taxon>
        <taxon>Ephydroidea</taxon>
        <taxon>Drosophilidae</taxon>
        <taxon>Drosophila</taxon>
        <taxon>Sophophora</taxon>
    </lineage>
</organism>
<reference evidence="3 4" key="1">
    <citation type="submission" date="2024-02" db="EMBL/GenBank/DDBJ databases">
        <title>A chromosome-level genome assembly of Drosophila madeirensis, a fruit fly species endemic to Madeira island.</title>
        <authorList>
            <person name="Tomihara K."/>
            <person name="Llopart A."/>
            <person name="Yamamoto D."/>
        </authorList>
    </citation>
    <scope>NUCLEOTIDE SEQUENCE [LARGE SCALE GENOMIC DNA]</scope>
    <source>
        <strain evidence="3 4">RF1</strain>
    </source>
</reference>
<dbReference type="InterPro" id="IPR001878">
    <property type="entry name" value="Znf_CCHC"/>
</dbReference>
<evidence type="ECO:0000259" key="2">
    <source>
        <dbReference type="SMART" id="SM00343"/>
    </source>
</evidence>
<keyword evidence="4" id="KW-1185">Reference proteome</keyword>
<dbReference type="AlphaFoldDB" id="A0AAU9FC54"/>
<name>A0AAU9FC54_DROMD</name>
<dbReference type="EMBL" id="AP029264">
    <property type="protein sequence ID" value="BFF93268.1"/>
    <property type="molecule type" value="Genomic_DNA"/>
</dbReference>
<dbReference type="GO" id="GO:0003676">
    <property type="term" value="F:nucleic acid binding"/>
    <property type="evidence" value="ECO:0007669"/>
    <property type="project" value="InterPro"/>
</dbReference>
<feature type="domain" description="CCHC-type" evidence="2">
    <location>
        <begin position="292"/>
        <end position="308"/>
    </location>
</feature>
<dbReference type="SUPFAM" id="SSF57756">
    <property type="entry name" value="Retrovirus zinc finger-like domains"/>
    <property type="match status" value="1"/>
</dbReference>
<proteinExistence type="predicted"/>
<dbReference type="GO" id="GO:0008270">
    <property type="term" value="F:zinc ion binding"/>
    <property type="evidence" value="ECO:0007669"/>
    <property type="project" value="InterPro"/>
</dbReference>
<dbReference type="InterPro" id="IPR005135">
    <property type="entry name" value="Endo/exonuclease/phosphatase"/>
</dbReference>
<dbReference type="SUPFAM" id="SSF56219">
    <property type="entry name" value="DNase I-like"/>
    <property type="match status" value="1"/>
</dbReference>
<protein>
    <recommendedName>
        <fullName evidence="2">CCHC-type domain-containing protein</fullName>
    </recommendedName>
</protein>
<dbReference type="GO" id="GO:0003824">
    <property type="term" value="F:catalytic activity"/>
    <property type="evidence" value="ECO:0007669"/>
    <property type="project" value="InterPro"/>
</dbReference>
<sequence>MKDSLAQMKHIQVAVSEKLHEEEQIGAICTKCLEKNRVECKELDATDTRKEKQPKPDKRPERCPAEKRVAEARPRLAERPQQRTRKKRSTKIPERKRLVNQPRRAQRPDALVVKCKDQESYAEVLRAVKSDKAILEFRDSVSAIRRNAAGELLLQMGKHGDGATAKLLKAVQTKVSNIAEVKAISEKVLIEVRDISEWTTPEEVLGAIFAKIDGDLPTESVPKLRKAYRGTLTANIPLPKETADKLLHEGKVRIGWSVCRIRQKNEPRRCFKCLAFGHIAARCRSSHDETSKCFNCGGTQHNSNYGAAIWSCGTSPQGLSARHTSVGYVRAKIAGIHIYSCYIAPSIQLDEFANILEDLAEDARSRSQVIIAGDFNAWATEWGSTRTNARGSVLLE</sequence>
<feature type="domain" description="CCHC-type" evidence="2">
    <location>
        <begin position="269"/>
        <end position="285"/>
    </location>
</feature>
<dbReference type="Gene3D" id="3.60.10.10">
    <property type="entry name" value="Endonuclease/exonuclease/phosphatase"/>
    <property type="match status" value="1"/>
</dbReference>
<feature type="compositionally biased region" description="Basic and acidic residues" evidence="1">
    <location>
        <begin position="43"/>
        <end position="81"/>
    </location>
</feature>
<dbReference type="Proteomes" id="UP001500889">
    <property type="component" value="Chromosome U"/>
</dbReference>
<dbReference type="SMART" id="SM00343">
    <property type="entry name" value="ZnF_C2HC"/>
    <property type="match status" value="2"/>
</dbReference>